<dbReference type="AlphaFoldDB" id="A0AAN6NA41"/>
<dbReference type="InterPro" id="IPR018368">
    <property type="entry name" value="ClpA/B_CS1"/>
</dbReference>
<reference evidence="11" key="1">
    <citation type="journal article" date="2023" name="Mol. Phylogenet. Evol.">
        <title>Genome-scale phylogeny and comparative genomics of the fungal order Sordariales.</title>
        <authorList>
            <person name="Hensen N."/>
            <person name="Bonometti L."/>
            <person name="Westerberg I."/>
            <person name="Brannstrom I.O."/>
            <person name="Guillou S."/>
            <person name="Cros-Aarteil S."/>
            <person name="Calhoun S."/>
            <person name="Haridas S."/>
            <person name="Kuo A."/>
            <person name="Mondo S."/>
            <person name="Pangilinan J."/>
            <person name="Riley R."/>
            <person name="LaButti K."/>
            <person name="Andreopoulos B."/>
            <person name="Lipzen A."/>
            <person name="Chen C."/>
            <person name="Yan M."/>
            <person name="Daum C."/>
            <person name="Ng V."/>
            <person name="Clum A."/>
            <person name="Steindorff A."/>
            <person name="Ohm R.A."/>
            <person name="Martin F."/>
            <person name="Silar P."/>
            <person name="Natvig D.O."/>
            <person name="Lalanne C."/>
            <person name="Gautier V."/>
            <person name="Ament-Velasquez S.L."/>
            <person name="Kruys A."/>
            <person name="Hutchinson M.I."/>
            <person name="Powell A.J."/>
            <person name="Barry K."/>
            <person name="Miller A.N."/>
            <person name="Grigoriev I.V."/>
            <person name="Debuchy R."/>
            <person name="Gladieux P."/>
            <person name="Hiltunen Thoren M."/>
            <person name="Johannesson H."/>
        </authorList>
    </citation>
    <scope>NUCLEOTIDE SEQUENCE [LARGE SCALE GENOMIC DNA]</scope>
    <source>
        <strain evidence="11">CBS 340.73</strain>
    </source>
</reference>
<dbReference type="PANTHER" id="PTHR11638:SF18">
    <property type="entry name" value="HEAT SHOCK PROTEIN 104"/>
    <property type="match status" value="1"/>
</dbReference>
<dbReference type="SMART" id="SM00382">
    <property type="entry name" value="AAA"/>
    <property type="match status" value="2"/>
</dbReference>
<sequence>MTSKMEFTDRATKALEDAYALAEQYAHSQLLPVHLAVALLDPLPDQSKDQKNAPPGTTSTLLRQVVERAHGDPQLLDRALKKMLVRLPSQDPPPDQASPSPSFQSLLRKAMELQKIQKDTYIAVDHLISALAEDPSLQAAFKEANIPKPKLIQEAITTIRGTKKVDSRNADTESENENLAKFTIDLTAMAREGKIDPVIGREEEIRRVIRILSRRTKNNPVLIGEPGVGKTTVVEGLAQRIVNADVPDNLAHCRLLSLDVGALVAGSKYRGEFEERMKGVLKEIQESKEMIILFVDEIHLLMGAGSSGEGGMDAANLLKPMLARGQLHCIGATTLAEYRKYIEKDAAFERRFQQVIVKEPSIPETISILRGLKEKYEVHHGVTIADSAIVAAANLAARYLTSRRLPDSAVDLIDEAAAAVRVARESQPEIIDSLERKLRQLKIEIHALSREKDEASKARLAQAKQDAQNVEEELRPLREKWESERQRGKAIQEAKMKLEALKVKAEEASRMGDHARAADLQYYAIPEQEQVIKKLEREKAAADAALNASAADAGGSMITDVVGPDQINEIVARWTGIPVTRLKTSEKEKLLNMEKALSKVVVGQKEAVQSVSNAIRLQRSGLSNPNQPPSFLFCGPSGTGKTLLTKALAEFLFDDPKAMIRFDMSEYQERHSLSRMIGAPPGYVGHDAGGQLTEALRRKPFSILLFDEVEKAAKEVLTVLLQLMDDGRITDGQGRQVDAKNCIVVMTSNLGAEYLSRPTNKDGKIDPTTRELVMNALRNYFLPEFLNRISSIVIFNRLTRKEIRKIVDLRIAEIQKRLNDNDRKITIQISEEAKDKLGAAGYSPAYGARPLQRLLEKEVLNRLAVLILRGSIRDGEVARVEVVDGKVTVIPNHPEVDNEDEEMIDEDDAVEEVARDSMDEDLYND</sequence>
<evidence type="ECO:0000256" key="3">
    <source>
        <dbReference type="ARBA" id="ARBA00022741"/>
    </source>
</evidence>
<dbReference type="PROSITE" id="PS00871">
    <property type="entry name" value="CLPAB_2"/>
    <property type="match status" value="1"/>
</dbReference>
<dbReference type="PANTHER" id="PTHR11638">
    <property type="entry name" value="ATP-DEPENDENT CLP PROTEASE"/>
    <property type="match status" value="1"/>
</dbReference>
<dbReference type="GO" id="GO:0070370">
    <property type="term" value="P:cellular heat acclimation"/>
    <property type="evidence" value="ECO:0007669"/>
    <property type="project" value="TreeGrafter"/>
</dbReference>
<dbReference type="InterPro" id="IPR004176">
    <property type="entry name" value="Clp_R_N"/>
</dbReference>
<dbReference type="GO" id="GO:0043335">
    <property type="term" value="P:protein unfolding"/>
    <property type="evidence" value="ECO:0007669"/>
    <property type="project" value="TreeGrafter"/>
</dbReference>
<dbReference type="Pfam" id="PF17871">
    <property type="entry name" value="AAA_lid_9"/>
    <property type="match status" value="1"/>
</dbReference>
<dbReference type="PROSITE" id="PS51903">
    <property type="entry name" value="CLP_R"/>
    <property type="match status" value="1"/>
</dbReference>
<proteinExistence type="inferred from homology"/>
<dbReference type="GO" id="GO:0005829">
    <property type="term" value="C:cytosol"/>
    <property type="evidence" value="ECO:0007669"/>
    <property type="project" value="TreeGrafter"/>
</dbReference>
<dbReference type="CDD" id="cd00009">
    <property type="entry name" value="AAA"/>
    <property type="match status" value="1"/>
</dbReference>
<dbReference type="PROSITE" id="PS00870">
    <property type="entry name" value="CLPAB_1"/>
    <property type="match status" value="1"/>
</dbReference>
<evidence type="ECO:0000256" key="1">
    <source>
        <dbReference type="ARBA" id="ARBA00008675"/>
    </source>
</evidence>
<dbReference type="SUPFAM" id="SSF52540">
    <property type="entry name" value="P-loop containing nucleoside triphosphate hydrolases"/>
    <property type="match status" value="2"/>
</dbReference>
<dbReference type="FunFam" id="3.40.50.300:FF:000120">
    <property type="entry name" value="ATP-dependent chaperone ClpB"/>
    <property type="match status" value="1"/>
</dbReference>
<evidence type="ECO:0000313" key="10">
    <source>
        <dbReference type="EMBL" id="KAK3940523.1"/>
    </source>
</evidence>
<dbReference type="FunFam" id="3.40.50.300:FF:000025">
    <property type="entry name" value="ATP-dependent Clp protease subunit"/>
    <property type="match status" value="1"/>
</dbReference>
<keyword evidence="5 7" id="KW-0143">Chaperone</keyword>
<dbReference type="Gene3D" id="1.10.8.60">
    <property type="match status" value="1"/>
</dbReference>
<evidence type="ECO:0000256" key="8">
    <source>
        <dbReference type="SAM" id="Coils"/>
    </source>
</evidence>
<dbReference type="SMART" id="SM01086">
    <property type="entry name" value="ClpB_D2-small"/>
    <property type="match status" value="1"/>
</dbReference>
<keyword evidence="11" id="KW-1185">Reference proteome</keyword>
<name>A0AAN6NA41_9PEZI</name>
<dbReference type="InterPro" id="IPR001270">
    <property type="entry name" value="ClpA/B"/>
</dbReference>
<dbReference type="EMBL" id="MU853795">
    <property type="protein sequence ID" value="KAK3940523.1"/>
    <property type="molecule type" value="Genomic_DNA"/>
</dbReference>
<evidence type="ECO:0000259" key="9">
    <source>
        <dbReference type="PROSITE" id="PS51903"/>
    </source>
</evidence>
<dbReference type="InterPro" id="IPR027417">
    <property type="entry name" value="P-loop_NTPase"/>
</dbReference>
<comment type="caution">
    <text evidence="10">The sequence shown here is derived from an EMBL/GenBank/DDBJ whole genome shotgun (WGS) entry which is preliminary data.</text>
</comment>
<evidence type="ECO:0000256" key="4">
    <source>
        <dbReference type="ARBA" id="ARBA00022840"/>
    </source>
</evidence>
<keyword evidence="3 7" id="KW-0547">Nucleotide-binding</keyword>
<keyword evidence="10" id="KW-0378">Hydrolase</keyword>
<dbReference type="CDD" id="cd19499">
    <property type="entry name" value="RecA-like_ClpB_Hsp104-like"/>
    <property type="match status" value="1"/>
</dbReference>
<evidence type="ECO:0000256" key="6">
    <source>
        <dbReference type="PROSITE-ProRule" id="PRU01251"/>
    </source>
</evidence>
<gene>
    <name evidence="10" type="ORF">QBC46DRAFT_385226</name>
</gene>
<dbReference type="Pfam" id="PF07724">
    <property type="entry name" value="AAA_2"/>
    <property type="match status" value="1"/>
</dbReference>
<dbReference type="GO" id="GO:0042026">
    <property type="term" value="P:protein refolding"/>
    <property type="evidence" value="ECO:0007669"/>
    <property type="project" value="TreeGrafter"/>
</dbReference>
<dbReference type="Pfam" id="PF02861">
    <property type="entry name" value="Clp_N"/>
    <property type="match status" value="1"/>
</dbReference>
<dbReference type="InterPro" id="IPR003593">
    <property type="entry name" value="AAA+_ATPase"/>
</dbReference>
<dbReference type="Gene3D" id="1.10.1780.10">
    <property type="entry name" value="Clp, N-terminal domain"/>
    <property type="match status" value="1"/>
</dbReference>
<dbReference type="InterPro" id="IPR028299">
    <property type="entry name" value="ClpA/B_CS2"/>
</dbReference>
<dbReference type="Proteomes" id="UP001303473">
    <property type="component" value="Unassembled WGS sequence"/>
</dbReference>
<keyword evidence="2 6" id="KW-0677">Repeat</keyword>
<feature type="domain" description="Clp R" evidence="9">
    <location>
        <begin position="2"/>
        <end position="162"/>
    </location>
</feature>
<evidence type="ECO:0000256" key="7">
    <source>
        <dbReference type="RuleBase" id="RU004432"/>
    </source>
</evidence>
<dbReference type="InterPro" id="IPR041546">
    <property type="entry name" value="ClpA/ClpB_AAA_lid"/>
</dbReference>
<dbReference type="Pfam" id="PF10431">
    <property type="entry name" value="ClpB_D2-small"/>
    <property type="match status" value="1"/>
</dbReference>
<dbReference type="InterPro" id="IPR003959">
    <property type="entry name" value="ATPase_AAA_core"/>
</dbReference>
<organism evidence="10 11">
    <name type="scientific">Diplogelasinospora grovesii</name>
    <dbReference type="NCBI Taxonomy" id="303347"/>
    <lineage>
        <taxon>Eukaryota</taxon>
        <taxon>Fungi</taxon>
        <taxon>Dikarya</taxon>
        <taxon>Ascomycota</taxon>
        <taxon>Pezizomycotina</taxon>
        <taxon>Sordariomycetes</taxon>
        <taxon>Sordariomycetidae</taxon>
        <taxon>Sordariales</taxon>
        <taxon>Diplogelasinosporaceae</taxon>
        <taxon>Diplogelasinospora</taxon>
    </lineage>
</organism>
<dbReference type="GO" id="GO:0051087">
    <property type="term" value="F:protein-folding chaperone binding"/>
    <property type="evidence" value="ECO:0007669"/>
    <property type="project" value="TreeGrafter"/>
</dbReference>
<dbReference type="SUPFAM" id="SSF81923">
    <property type="entry name" value="Double Clp-N motif"/>
    <property type="match status" value="1"/>
</dbReference>
<dbReference type="Gene3D" id="3.40.50.300">
    <property type="entry name" value="P-loop containing nucleotide triphosphate hydrolases"/>
    <property type="match status" value="3"/>
</dbReference>
<dbReference type="Pfam" id="PF00004">
    <property type="entry name" value="AAA"/>
    <property type="match status" value="1"/>
</dbReference>
<dbReference type="FunFam" id="3.40.50.300:FF:000010">
    <property type="entry name" value="Chaperone clpB 1, putative"/>
    <property type="match status" value="1"/>
</dbReference>
<dbReference type="PRINTS" id="PR00300">
    <property type="entry name" value="CLPPROTEASEA"/>
</dbReference>
<feature type="coiled-coil region" evidence="8">
    <location>
        <begin position="431"/>
        <end position="552"/>
    </location>
</feature>
<evidence type="ECO:0000313" key="11">
    <source>
        <dbReference type="Proteomes" id="UP001303473"/>
    </source>
</evidence>
<accession>A0AAN6NA41</accession>
<dbReference type="InterPro" id="IPR050130">
    <property type="entry name" value="ClpA_ClpB"/>
</dbReference>
<dbReference type="InterPro" id="IPR036628">
    <property type="entry name" value="Clp_N_dom_sf"/>
</dbReference>
<protein>
    <submittedName>
        <fullName evidence="10">P-loop containing nucleoside triphosphate hydrolase protein</fullName>
    </submittedName>
</protein>
<keyword evidence="4 7" id="KW-0067">ATP-binding</keyword>
<keyword evidence="8" id="KW-0175">Coiled coil</keyword>
<dbReference type="GO" id="GO:0016887">
    <property type="term" value="F:ATP hydrolysis activity"/>
    <property type="evidence" value="ECO:0007669"/>
    <property type="project" value="InterPro"/>
</dbReference>
<dbReference type="GO" id="GO:0005524">
    <property type="term" value="F:ATP binding"/>
    <property type="evidence" value="ECO:0007669"/>
    <property type="project" value="UniProtKB-KW"/>
</dbReference>
<dbReference type="InterPro" id="IPR019489">
    <property type="entry name" value="Clp_ATPase_C"/>
</dbReference>
<evidence type="ECO:0000256" key="5">
    <source>
        <dbReference type="ARBA" id="ARBA00023186"/>
    </source>
</evidence>
<comment type="similarity">
    <text evidence="1 7">Belongs to the ClpA/ClpB family.</text>
</comment>
<evidence type="ECO:0000256" key="2">
    <source>
        <dbReference type="ARBA" id="ARBA00022737"/>
    </source>
</evidence>
<dbReference type="GO" id="GO:0051082">
    <property type="term" value="F:unfolded protein binding"/>
    <property type="evidence" value="ECO:0007669"/>
    <property type="project" value="TreeGrafter"/>
</dbReference>